<evidence type="ECO:0000313" key="1">
    <source>
        <dbReference type="EMBL" id="GFQ80538.1"/>
    </source>
</evidence>
<accession>A0A8X6KS86</accession>
<protein>
    <submittedName>
        <fullName evidence="1">Uncharacterized protein</fullName>
    </submittedName>
</protein>
<keyword evidence="2" id="KW-1185">Reference proteome</keyword>
<name>A0A8X6KS86_TRICU</name>
<comment type="caution">
    <text evidence="1">The sequence shown here is derived from an EMBL/GenBank/DDBJ whole genome shotgun (WGS) entry which is preliminary data.</text>
</comment>
<gene>
    <name evidence="1" type="ORF">TNCT_458581</name>
</gene>
<dbReference type="EMBL" id="BMAO01022236">
    <property type="protein sequence ID" value="GFQ80538.1"/>
    <property type="molecule type" value="Genomic_DNA"/>
</dbReference>
<dbReference type="Proteomes" id="UP000887116">
    <property type="component" value="Unassembled WGS sequence"/>
</dbReference>
<organism evidence="1 2">
    <name type="scientific">Trichonephila clavata</name>
    <name type="common">Joro spider</name>
    <name type="synonym">Nephila clavata</name>
    <dbReference type="NCBI Taxonomy" id="2740835"/>
    <lineage>
        <taxon>Eukaryota</taxon>
        <taxon>Metazoa</taxon>
        <taxon>Ecdysozoa</taxon>
        <taxon>Arthropoda</taxon>
        <taxon>Chelicerata</taxon>
        <taxon>Arachnida</taxon>
        <taxon>Araneae</taxon>
        <taxon>Araneomorphae</taxon>
        <taxon>Entelegynae</taxon>
        <taxon>Araneoidea</taxon>
        <taxon>Nephilidae</taxon>
        <taxon>Trichonephila</taxon>
    </lineage>
</organism>
<dbReference type="AlphaFoldDB" id="A0A8X6KS86"/>
<evidence type="ECO:0000313" key="2">
    <source>
        <dbReference type="Proteomes" id="UP000887116"/>
    </source>
</evidence>
<proteinExistence type="predicted"/>
<dbReference type="OrthoDB" id="10303150at2759"/>
<reference evidence="1" key="1">
    <citation type="submission" date="2020-07" db="EMBL/GenBank/DDBJ databases">
        <title>Multicomponent nature underlies the extraordinary mechanical properties of spider dragline silk.</title>
        <authorList>
            <person name="Kono N."/>
            <person name="Nakamura H."/>
            <person name="Mori M."/>
            <person name="Yoshida Y."/>
            <person name="Ohtoshi R."/>
            <person name="Malay A.D."/>
            <person name="Moran D.A.P."/>
            <person name="Tomita M."/>
            <person name="Numata K."/>
            <person name="Arakawa K."/>
        </authorList>
    </citation>
    <scope>NUCLEOTIDE SEQUENCE</scope>
</reference>
<sequence length="139" mass="16073">MDYNSGPIQHSEPFFHFALPTALFPHLHLPPTADLDDTGDPLFFLTPKMLIWSHPGRNKVIMRVVGTQSQRATVACGWPGKVRALWEKQRQSSGIAAFYRCYTYGTHSVLPRWRAFVSDWKYGNFLWEDEKKENFVSNN</sequence>